<evidence type="ECO:0000313" key="6">
    <source>
        <dbReference type="RefSeq" id="XP_022305778.1"/>
    </source>
</evidence>
<dbReference type="Proteomes" id="UP000694844">
    <property type="component" value="Chromosome 9"/>
</dbReference>
<dbReference type="OrthoDB" id="10252017at2759"/>
<evidence type="ECO:0000259" key="4">
    <source>
        <dbReference type="SMART" id="SM00181"/>
    </source>
</evidence>
<feature type="domain" description="EGF-like" evidence="4">
    <location>
        <begin position="385"/>
        <end position="412"/>
    </location>
</feature>
<proteinExistence type="predicted"/>
<reference evidence="6" key="1">
    <citation type="submission" date="2025-08" db="UniProtKB">
        <authorList>
            <consortium name="RefSeq"/>
        </authorList>
    </citation>
    <scope>IDENTIFICATION</scope>
    <source>
        <tissue evidence="6">Whole sample</tissue>
    </source>
</reference>
<dbReference type="AlphaFoldDB" id="A0A8B8BR05"/>
<dbReference type="InterPro" id="IPR042635">
    <property type="entry name" value="MEGF10/SREC1/2-like"/>
</dbReference>
<feature type="transmembrane region" description="Helical" evidence="3">
    <location>
        <begin position="474"/>
        <end position="495"/>
    </location>
</feature>
<keyword evidence="1" id="KW-0245">EGF-like domain</keyword>
<protein>
    <submittedName>
        <fullName evidence="6">Multiple epidermal growth factor-like domains protein 10</fullName>
    </submittedName>
</protein>
<feature type="domain" description="EGF-like" evidence="4">
    <location>
        <begin position="426"/>
        <end position="457"/>
    </location>
</feature>
<accession>A0A8B8BR05</accession>
<dbReference type="Gene3D" id="2.170.300.10">
    <property type="entry name" value="Tie2 ligand-binding domain superfamily"/>
    <property type="match status" value="2"/>
</dbReference>
<feature type="domain" description="EGF-like" evidence="4">
    <location>
        <begin position="338"/>
        <end position="374"/>
    </location>
</feature>
<dbReference type="RefSeq" id="XP_022305778.1">
    <property type="nucleotide sequence ID" value="XM_022450070.1"/>
</dbReference>
<evidence type="ECO:0000256" key="3">
    <source>
        <dbReference type="SAM" id="Phobius"/>
    </source>
</evidence>
<dbReference type="SMART" id="SM00181">
    <property type="entry name" value="EGF"/>
    <property type="match status" value="6"/>
</dbReference>
<keyword evidence="3" id="KW-1133">Transmembrane helix</keyword>
<dbReference type="InterPro" id="IPR008979">
    <property type="entry name" value="Galactose-bd-like_sf"/>
</dbReference>
<dbReference type="KEGG" id="cvn:111112545"/>
<dbReference type="Gene3D" id="2.60.120.260">
    <property type="entry name" value="Galactose-binding domain-like"/>
    <property type="match status" value="1"/>
</dbReference>
<dbReference type="PANTHER" id="PTHR24043:SF8">
    <property type="entry name" value="EGF-LIKE DOMAIN-CONTAINING PROTEIN"/>
    <property type="match status" value="1"/>
</dbReference>
<feature type="domain" description="EGF-like" evidence="4">
    <location>
        <begin position="198"/>
        <end position="228"/>
    </location>
</feature>
<name>A0A8B8BR05_CRAVI</name>
<feature type="domain" description="EGF-like" evidence="4">
    <location>
        <begin position="294"/>
        <end position="336"/>
    </location>
</feature>
<evidence type="ECO:0000313" key="5">
    <source>
        <dbReference type="Proteomes" id="UP000694844"/>
    </source>
</evidence>
<dbReference type="SUPFAM" id="SSF49785">
    <property type="entry name" value="Galactose-binding domain-like"/>
    <property type="match status" value="1"/>
</dbReference>
<organism evidence="5 6">
    <name type="scientific">Crassostrea virginica</name>
    <name type="common">Eastern oyster</name>
    <dbReference type="NCBI Taxonomy" id="6565"/>
    <lineage>
        <taxon>Eukaryota</taxon>
        <taxon>Metazoa</taxon>
        <taxon>Spiralia</taxon>
        <taxon>Lophotrochozoa</taxon>
        <taxon>Mollusca</taxon>
        <taxon>Bivalvia</taxon>
        <taxon>Autobranchia</taxon>
        <taxon>Pteriomorphia</taxon>
        <taxon>Ostreida</taxon>
        <taxon>Ostreoidea</taxon>
        <taxon>Ostreidae</taxon>
        <taxon>Crassostrea</taxon>
    </lineage>
</organism>
<gene>
    <name evidence="6" type="primary">LOC111112545</name>
</gene>
<keyword evidence="3" id="KW-0812">Transmembrane</keyword>
<evidence type="ECO:0000256" key="2">
    <source>
        <dbReference type="SAM" id="MobiDB-lite"/>
    </source>
</evidence>
<feature type="domain" description="EGF-like" evidence="4">
    <location>
        <begin position="239"/>
        <end position="275"/>
    </location>
</feature>
<sequence length="543" mass="58984">MALDTPTCCRAFGSGAVTTSFNNTDDLSKDKVATQSGTPAPSPKNPNEYVAGNAVDRNTMTCMRTEPIGGTSPDQTVWWKVDLGRVYSIYSVNILFKNYDGQERRQQGRFAGFSIYVSSNGTRDNSSLCYEDGPELPVLNFTTTCITSGRYVTFYNERLHEVTYPDGYIVYPVYTELCEVTVHGCQASGSFGESCKELCPTNCRDHVCHIQKGTCFGCAPGWINTTCNTKCDSGWYGLDCKQQCSGHCRDNAVCNYVTGQCDGGCAAGWIGALCDNVCDNGTYGNNCVHNCSGNCLDDSPCSRQTGHCEEGCKPGYHDDALCNEHCLSGYYGHRCENACSGHCLNNTICDHIDGRCNDGCQPGYRGNLCNASCKNGYYGLNCSRVCSLNCRVCKPTDGTCSCNAGWMGPNCSIACTKSYGENCQYPCSPFCINQTCDPLNGTCLAACRRESNDDKCNTGDINEYVDSASNVTSAAIGGTLGACLILVVFVAVFLIRRKKLSSTSNSPYAEIKIRKREDSTYQQLNVSISGLKLDNTYQNLSLQ</sequence>
<dbReference type="GO" id="GO:0005044">
    <property type="term" value="F:scavenger receptor activity"/>
    <property type="evidence" value="ECO:0007669"/>
    <property type="project" value="InterPro"/>
</dbReference>
<keyword evidence="5" id="KW-1185">Reference proteome</keyword>
<evidence type="ECO:0000256" key="1">
    <source>
        <dbReference type="ARBA" id="ARBA00022536"/>
    </source>
</evidence>
<dbReference type="GeneID" id="111112545"/>
<feature type="region of interest" description="Disordered" evidence="2">
    <location>
        <begin position="23"/>
        <end position="48"/>
    </location>
</feature>
<keyword evidence="3" id="KW-0472">Membrane</keyword>
<dbReference type="PANTHER" id="PTHR24043">
    <property type="entry name" value="SCAVENGER RECEPTOR CLASS F"/>
    <property type="match status" value="1"/>
</dbReference>
<dbReference type="Pfam" id="PF22633">
    <property type="entry name" value="F5_F8_type_C_2"/>
    <property type="match status" value="1"/>
</dbReference>
<dbReference type="InterPro" id="IPR000742">
    <property type="entry name" value="EGF"/>
</dbReference>